<evidence type="ECO:0000313" key="1">
    <source>
        <dbReference type="EMBL" id="SNS96645.1"/>
    </source>
</evidence>
<accession>A0A239ISX4</accession>
<gene>
    <name evidence="1" type="ORF">SAMN06265795_110105</name>
</gene>
<dbReference type="OrthoDB" id="511394at2"/>
<keyword evidence="2" id="KW-1185">Reference proteome</keyword>
<protein>
    <submittedName>
        <fullName evidence="1">Uncharacterized protein</fullName>
    </submittedName>
</protein>
<dbReference type="RefSeq" id="WP_143131308.1">
    <property type="nucleotide sequence ID" value="NZ_FZOT01000010.1"/>
</dbReference>
<dbReference type="Proteomes" id="UP000198284">
    <property type="component" value="Unassembled WGS sequence"/>
</dbReference>
<organism evidence="1 2">
    <name type="scientific">Noviherbaspirillum humi</name>
    <dbReference type="NCBI Taxonomy" id="1688639"/>
    <lineage>
        <taxon>Bacteria</taxon>
        <taxon>Pseudomonadati</taxon>
        <taxon>Pseudomonadota</taxon>
        <taxon>Betaproteobacteria</taxon>
        <taxon>Burkholderiales</taxon>
        <taxon>Oxalobacteraceae</taxon>
        <taxon>Noviherbaspirillum</taxon>
    </lineage>
</organism>
<sequence length="188" mass="21404">MAWETFEWNGIKGVSGDIPIDLFATTLKQIADAYEERFSRKPTKAEIMYALEAVLAPLPARYISDFENPIPESLNKDSSDEQGRLLDTDRYEGIYTDVSIPGYHAVMERRSDGGVNVVEAIRVITLEVRDSILICDYEINKNLTDEDARLLITTALLQKFYANDYKNEAASIRFSNKQTGRQCTWAYD</sequence>
<name>A0A239ISX4_9BURK</name>
<dbReference type="AlphaFoldDB" id="A0A239ISX4"/>
<reference evidence="1 2" key="1">
    <citation type="submission" date="2017-06" db="EMBL/GenBank/DDBJ databases">
        <authorList>
            <person name="Kim H.J."/>
            <person name="Triplett B.A."/>
        </authorList>
    </citation>
    <scope>NUCLEOTIDE SEQUENCE [LARGE SCALE GENOMIC DNA]</scope>
    <source>
        <strain evidence="1 2">U15</strain>
    </source>
</reference>
<proteinExistence type="predicted"/>
<dbReference type="EMBL" id="FZOT01000010">
    <property type="protein sequence ID" value="SNS96645.1"/>
    <property type="molecule type" value="Genomic_DNA"/>
</dbReference>
<evidence type="ECO:0000313" key="2">
    <source>
        <dbReference type="Proteomes" id="UP000198284"/>
    </source>
</evidence>